<organism evidence="2 3">
    <name type="scientific">Synchytrium endobioticum</name>
    <dbReference type="NCBI Taxonomy" id="286115"/>
    <lineage>
        <taxon>Eukaryota</taxon>
        <taxon>Fungi</taxon>
        <taxon>Fungi incertae sedis</taxon>
        <taxon>Chytridiomycota</taxon>
        <taxon>Chytridiomycota incertae sedis</taxon>
        <taxon>Chytridiomycetes</taxon>
        <taxon>Synchytriales</taxon>
        <taxon>Synchytriaceae</taxon>
        <taxon>Synchytrium</taxon>
    </lineage>
</organism>
<name>A0A507CXK6_9FUNG</name>
<protein>
    <submittedName>
        <fullName evidence="2">Uncharacterized protein</fullName>
    </submittedName>
</protein>
<dbReference type="EMBL" id="QEAN01000187">
    <property type="protein sequence ID" value="TPX43855.1"/>
    <property type="molecule type" value="Genomic_DNA"/>
</dbReference>
<feature type="compositionally biased region" description="Low complexity" evidence="1">
    <location>
        <begin position="149"/>
        <end position="161"/>
    </location>
</feature>
<evidence type="ECO:0000256" key="1">
    <source>
        <dbReference type="SAM" id="MobiDB-lite"/>
    </source>
</evidence>
<dbReference type="AlphaFoldDB" id="A0A507CXK6"/>
<evidence type="ECO:0000313" key="2">
    <source>
        <dbReference type="EMBL" id="TPX43855.1"/>
    </source>
</evidence>
<dbReference type="Proteomes" id="UP000317494">
    <property type="component" value="Unassembled WGS sequence"/>
</dbReference>
<keyword evidence="3" id="KW-1185">Reference proteome</keyword>
<accession>A0A507CXK6</accession>
<proteinExistence type="predicted"/>
<feature type="region of interest" description="Disordered" evidence="1">
    <location>
        <begin position="1"/>
        <end position="43"/>
    </location>
</feature>
<sequence length="169" mass="17413">MSMDTAKPTLSHHIPHYPGSIVPSPDVETGMHRRALPAGSHDDSLTDDVLFAIADIGPQSPKLSSSPSTLMALTALVGPRAGGFPISTSPNTTPRKRSLSGDLGEFGIPYQLRRGDSNGCLSGGSPSSGSPPPPRLFGMNPNSHTYTQSGSGISTNTSSNNALGIMSST</sequence>
<comment type="caution">
    <text evidence="2">The sequence shown here is derived from an EMBL/GenBank/DDBJ whole genome shotgun (WGS) entry which is preliminary data.</text>
</comment>
<evidence type="ECO:0000313" key="3">
    <source>
        <dbReference type="Proteomes" id="UP000317494"/>
    </source>
</evidence>
<gene>
    <name evidence="2" type="ORF">SeMB42_g04559</name>
</gene>
<dbReference type="VEuPathDB" id="FungiDB:SeMB42_g04559"/>
<reference evidence="2 3" key="1">
    <citation type="journal article" date="2019" name="Sci. Rep.">
        <title>Comparative genomics of chytrid fungi reveal insights into the obligate biotrophic and pathogenic lifestyle of Synchytrium endobioticum.</title>
        <authorList>
            <person name="van de Vossenberg B.T.L.H."/>
            <person name="Warris S."/>
            <person name="Nguyen H.D.T."/>
            <person name="van Gent-Pelzer M.P.E."/>
            <person name="Joly D.L."/>
            <person name="van de Geest H.C."/>
            <person name="Bonants P.J.M."/>
            <person name="Smith D.S."/>
            <person name="Levesque C.A."/>
            <person name="van der Lee T.A.J."/>
        </authorList>
    </citation>
    <scope>NUCLEOTIDE SEQUENCE [LARGE SCALE GENOMIC DNA]</scope>
    <source>
        <strain evidence="2 3">MB42</strain>
    </source>
</reference>
<feature type="region of interest" description="Disordered" evidence="1">
    <location>
        <begin position="82"/>
        <end position="169"/>
    </location>
</feature>